<keyword evidence="2" id="KW-1185">Reference proteome</keyword>
<evidence type="ECO:0000313" key="2">
    <source>
        <dbReference type="Proteomes" id="UP000569732"/>
    </source>
</evidence>
<accession>A0A853IK85</accession>
<organism evidence="1 2">
    <name type="scientific">Spartinivicinus marinus</name>
    <dbReference type="NCBI Taxonomy" id="2994442"/>
    <lineage>
        <taxon>Bacteria</taxon>
        <taxon>Pseudomonadati</taxon>
        <taxon>Pseudomonadota</taxon>
        <taxon>Gammaproteobacteria</taxon>
        <taxon>Oceanospirillales</taxon>
        <taxon>Zooshikellaceae</taxon>
        <taxon>Spartinivicinus</taxon>
    </lineage>
</organism>
<dbReference type="EMBL" id="JACCKB010000495">
    <property type="protein sequence ID" value="NYZ70424.1"/>
    <property type="molecule type" value="Genomic_DNA"/>
</dbReference>
<sequence>MTLDVICQVGNAENVTLTIDPSKVLATVEYTSKLFDEHTQRTDNPHKVTKKQVGLGSLPNVKTDAVNDNSSNKLATAKAVKTAYDKANAALPKTGGTITGALTCKEVVSLNQNGKTLNLNYLMVSLQA</sequence>
<evidence type="ECO:0000313" key="1">
    <source>
        <dbReference type="EMBL" id="NYZ70424.1"/>
    </source>
</evidence>
<reference evidence="1 2" key="1">
    <citation type="submission" date="2020-07" db="EMBL/GenBank/DDBJ databases">
        <title>Endozoicomonas sp. nov., isolated from sediment.</title>
        <authorList>
            <person name="Gu T."/>
        </authorList>
    </citation>
    <scope>NUCLEOTIDE SEQUENCE [LARGE SCALE GENOMIC DNA]</scope>
    <source>
        <strain evidence="1 2">SM1973</strain>
    </source>
</reference>
<comment type="caution">
    <text evidence="1">The sequence shown here is derived from an EMBL/GenBank/DDBJ whole genome shotgun (WGS) entry which is preliminary data.</text>
</comment>
<dbReference type="AlphaFoldDB" id="A0A853IK85"/>
<protein>
    <submittedName>
        <fullName evidence="1">Tail fiber protein</fullName>
    </submittedName>
</protein>
<name>A0A853IK85_9GAMM</name>
<proteinExistence type="predicted"/>
<gene>
    <name evidence="1" type="ORF">H0A36_30900</name>
</gene>
<dbReference type="Proteomes" id="UP000569732">
    <property type="component" value="Unassembled WGS sequence"/>
</dbReference>